<organism evidence="5 6">
    <name type="scientific">Apodemus speciosus</name>
    <name type="common">Large Japanese field mouse</name>
    <dbReference type="NCBI Taxonomy" id="105296"/>
    <lineage>
        <taxon>Eukaryota</taxon>
        <taxon>Metazoa</taxon>
        <taxon>Chordata</taxon>
        <taxon>Craniata</taxon>
        <taxon>Vertebrata</taxon>
        <taxon>Euteleostomi</taxon>
        <taxon>Mammalia</taxon>
        <taxon>Eutheria</taxon>
        <taxon>Euarchontoglires</taxon>
        <taxon>Glires</taxon>
        <taxon>Rodentia</taxon>
        <taxon>Myomorpha</taxon>
        <taxon>Muroidea</taxon>
        <taxon>Muridae</taxon>
        <taxon>Murinae</taxon>
        <taxon>Apodemus</taxon>
    </lineage>
</organism>
<dbReference type="InterPro" id="IPR053901">
    <property type="entry name" value="C5orf34-like"/>
</dbReference>
<evidence type="ECO:0000259" key="1">
    <source>
        <dbReference type="Pfam" id="PF15016"/>
    </source>
</evidence>
<accession>A0ABQ0FHA3</accession>
<dbReference type="Pfam" id="PF22833">
    <property type="entry name" value="C5orf34_2nd"/>
    <property type="match status" value="1"/>
</dbReference>
<dbReference type="Pfam" id="PF15025">
    <property type="entry name" value="C5orf34-like_N"/>
    <property type="match status" value="1"/>
</dbReference>
<reference evidence="5 6" key="1">
    <citation type="submission" date="2024-08" db="EMBL/GenBank/DDBJ databases">
        <title>The draft genome of Apodemus speciosus.</title>
        <authorList>
            <person name="Nabeshima K."/>
            <person name="Suzuki S."/>
            <person name="Onuma M."/>
        </authorList>
    </citation>
    <scope>NUCLEOTIDE SEQUENCE [LARGE SCALE GENOMIC DNA]</scope>
    <source>
        <strain evidence="5">IB14-021</strain>
    </source>
</reference>
<dbReference type="Proteomes" id="UP001623349">
    <property type="component" value="Unassembled WGS sequence"/>
</dbReference>
<evidence type="ECO:0000259" key="2">
    <source>
        <dbReference type="Pfam" id="PF15025"/>
    </source>
</evidence>
<dbReference type="EMBL" id="BAAFST010000013">
    <property type="protein sequence ID" value="GAB1298576.1"/>
    <property type="molecule type" value="Genomic_DNA"/>
</dbReference>
<feature type="domain" description="C5orf34-like" evidence="4">
    <location>
        <begin position="388"/>
        <end position="471"/>
    </location>
</feature>
<dbReference type="InterPro" id="IPR053900">
    <property type="entry name" value="C5orf34-like_dom"/>
</dbReference>
<evidence type="ECO:0000259" key="4">
    <source>
        <dbReference type="Pfam" id="PF22834"/>
    </source>
</evidence>
<dbReference type="Pfam" id="PF15016">
    <property type="entry name" value="C5orf34_C"/>
    <property type="match status" value="1"/>
</dbReference>
<keyword evidence="6" id="KW-1185">Reference proteome</keyword>
<evidence type="ECO:0008006" key="7">
    <source>
        <dbReference type="Google" id="ProtNLM"/>
    </source>
</evidence>
<feature type="domain" description="C5orf34-like N-terminal" evidence="2">
    <location>
        <begin position="61"/>
        <end position="130"/>
    </location>
</feature>
<name>A0ABQ0FHA3_APOSI</name>
<dbReference type="PANTHER" id="PTHR34531:SF1">
    <property type="entry name" value="CHROMOSOME 5 OPEN READING FRAME 34"/>
    <property type="match status" value="1"/>
</dbReference>
<proteinExistence type="predicted"/>
<evidence type="ECO:0000313" key="5">
    <source>
        <dbReference type="EMBL" id="GAB1298576.1"/>
    </source>
</evidence>
<dbReference type="InterPro" id="IPR027830">
    <property type="entry name" value="C5orf34-like_N"/>
</dbReference>
<comment type="caution">
    <text evidence="5">The sequence shown here is derived from an EMBL/GenBank/DDBJ whole genome shotgun (WGS) entry which is preliminary data.</text>
</comment>
<protein>
    <recommendedName>
        <fullName evidence="7">DUF4524 domain-containing protein</fullName>
    </recommendedName>
</protein>
<feature type="domain" description="C5orf34-like second" evidence="3">
    <location>
        <begin position="174"/>
        <end position="312"/>
    </location>
</feature>
<feature type="domain" description="C5orf34-like C-terminal" evidence="1">
    <location>
        <begin position="577"/>
        <end position="654"/>
    </location>
</feature>
<dbReference type="PANTHER" id="PTHR34531">
    <property type="entry name" value="ZGC:153352"/>
    <property type="match status" value="1"/>
</dbReference>
<dbReference type="InterPro" id="IPR027865">
    <property type="entry name" value="C5orf34-like_C"/>
</dbReference>
<evidence type="ECO:0000259" key="3">
    <source>
        <dbReference type="Pfam" id="PF22833"/>
    </source>
</evidence>
<sequence>MLLKYQNKDVEVCAVARSLNCAYLVCIVFKEVRMKVTIFKTRSGLRRAAYPGMGMAAEVRMVLYEDDSVQVNYADGSTLQLSPCGSEYLFEKAPPPSTHPLEQPERIRQRTHFVISNYRELLQRALDFRNSSAACPFLSESLIPSERKKRIFIDFSEVEWPSLDRDDCTTYTDSGAVKITSLDGHAYLCLPRSQHEFTVHFLCKVSQKPDSSGILHETKNRVPKDKPVEKTRKVCRCGNLSRQRLRNEENEPHYQILKSENASANICCVNETEGRGELPSPSTKHSCVYAWVKQAWPVTSCPEEWKYPLSLALRFYNKVHVASEIDVDFPASSIVASDNPEDRGTKASVLPRALSLSCPAPHMHRWHFCESLLQRPSDAAEFSYPEPVKAVWREGVTYRLTHKNVNSIVIFPGDGSVFKSEGAHFGNYFTYYSSQEESEKREEKTYSVNNLPPDRPGNLFSVRSLIKQATRTTLSLWARGSVTSLEHLRSAKAQPREALALQAKWPEFDLLKPQKAWCHRAWCLDMPENVLIYGHSGNIFAVHRILQHCAKIRLSLSHNYRVCCWKTAPGVNVSSVLPVLLKESLIPSVGRFLAYSDDKVHAVFLDGVTLTLNWGLSSSAEKRHVDQGLGFGWCRLTSPDGQDRLIQTDHPGAYGSICDISSVMVQKTDAALSETDAHTALTCSQRRKL</sequence>
<dbReference type="InterPro" id="IPR053899">
    <property type="entry name" value="C5orf34-like_2nd"/>
</dbReference>
<dbReference type="Pfam" id="PF22834">
    <property type="entry name" value="Polo_box_4"/>
    <property type="match status" value="1"/>
</dbReference>
<gene>
    <name evidence="5" type="ORF">APTSU1_001381200</name>
</gene>
<evidence type="ECO:0000313" key="6">
    <source>
        <dbReference type="Proteomes" id="UP001623349"/>
    </source>
</evidence>